<keyword evidence="2" id="KW-1185">Reference proteome</keyword>
<reference evidence="3" key="1">
    <citation type="submission" date="2017-02" db="UniProtKB">
        <authorList>
            <consortium name="WormBaseParasite"/>
        </authorList>
    </citation>
    <scope>IDENTIFICATION</scope>
</reference>
<dbReference type="OrthoDB" id="448051at2759"/>
<evidence type="ECO:0000313" key="2">
    <source>
        <dbReference type="Proteomes" id="UP000267027"/>
    </source>
</evidence>
<dbReference type="AlphaFoldDB" id="A0A0R3Q2M6"/>
<name>A0A0R3Q2M6_ANGCS</name>
<sequence>MGDSIVNCVVVLVRPGNPRNGGLYAYVGQKLLRCLLSRDGRVD</sequence>
<reference evidence="1 2" key="2">
    <citation type="submission" date="2018-11" db="EMBL/GenBank/DDBJ databases">
        <authorList>
            <consortium name="Pathogen Informatics"/>
        </authorList>
    </citation>
    <scope>NUCLEOTIDE SEQUENCE [LARGE SCALE GENOMIC DNA]</scope>
    <source>
        <strain evidence="1 2">Costa Rica</strain>
    </source>
</reference>
<dbReference type="Proteomes" id="UP000267027">
    <property type="component" value="Unassembled WGS sequence"/>
</dbReference>
<accession>A0A0R3Q2M6</accession>
<dbReference type="EMBL" id="UYYA01005828">
    <property type="protein sequence ID" value="VDM64910.1"/>
    <property type="molecule type" value="Genomic_DNA"/>
</dbReference>
<evidence type="ECO:0000313" key="3">
    <source>
        <dbReference type="WBParaSite" id="ACOC_0001332401-mRNA-1"/>
    </source>
</evidence>
<gene>
    <name evidence="1" type="ORF">ACOC_LOCUS13325</name>
</gene>
<proteinExistence type="predicted"/>
<dbReference type="WBParaSite" id="ACOC_0001332401-mRNA-1">
    <property type="protein sequence ID" value="ACOC_0001332401-mRNA-1"/>
    <property type="gene ID" value="ACOC_0001332401"/>
</dbReference>
<protein>
    <submittedName>
        <fullName evidence="3">Transposase</fullName>
    </submittedName>
</protein>
<evidence type="ECO:0000313" key="1">
    <source>
        <dbReference type="EMBL" id="VDM64910.1"/>
    </source>
</evidence>
<organism evidence="3">
    <name type="scientific">Angiostrongylus costaricensis</name>
    <name type="common">Nematode worm</name>
    <dbReference type="NCBI Taxonomy" id="334426"/>
    <lineage>
        <taxon>Eukaryota</taxon>
        <taxon>Metazoa</taxon>
        <taxon>Ecdysozoa</taxon>
        <taxon>Nematoda</taxon>
        <taxon>Chromadorea</taxon>
        <taxon>Rhabditida</taxon>
        <taxon>Rhabditina</taxon>
        <taxon>Rhabditomorpha</taxon>
        <taxon>Strongyloidea</taxon>
        <taxon>Metastrongylidae</taxon>
        <taxon>Angiostrongylus</taxon>
    </lineage>
</organism>